<evidence type="ECO:0000313" key="2">
    <source>
        <dbReference type="EMBL" id="GEB33591.1"/>
    </source>
</evidence>
<dbReference type="InterPro" id="IPR043129">
    <property type="entry name" value="ATPase_NBD"/>
</dbReference>
<evidence type="ECO:0000313" key="3">
    <source>
        <dbReference type="Proteomes" id="UP000316882"/>
    </source>
</evidence>
<sequence>MTQEKPYAIGIDLGGTKVIAAIVDQNGSILSQANAPTQKEDAAEIVISRIGDLVSSVLADSGVGISQIRGIGIATAGIIDTNRQMVIFASNLNWSDVAIGDKLGQRFGVPVQLINDANSAAVAEWAFGSASGTDDLIYVTVSTGVGAGIISGGRLITGIGDSAGEFGHISLDPEGPLCACGNRGCLENYVSGLALAKMAQEQLQAGAESSLRTVCEGELGRITAKEIGEQAESGDPLSISLMKQAGYYLGVGLTNLIHLFNPQVIVFGGGVMKNGRILLEEAERVIRQRCISRMASQATFQFTTMGAEAGVLGAAGLYFPAARKQVAV</sequence>
<dbReference type="EMBL" id="BJMH01000014">
    <property type="protein sequence ID" value="GEB33591.1"/>
    <property type="molecule type" value="Genomic_DNA"/>
</dbReference>
<keyword evidence="2" id="KW-0808">Transferase</keyword>
<accession>A0A4Y3PTD0</accession>
<dbReference type="Pfam" id="PF00480">
    <property type="entry name" value="ROK"/>
    <property type="match status" value="1"/>
</dbReference>
<dbReference type="STRING" id="54914.AV540_06370"/>
<dbReference type="GO" id="GO:0016301">
    <property type="term" value="F:kinase activity"/>
    <property type="evidence" value="ECO:0007669"/>
    <property type="project" value="UniProtKB-KW"/>
</dbReference>
<organism evidence="2 3">
    <name type="scientific">Brevibacillus parabrevis</name>
    <dbReference type="NCBI Taxonomy" id="54914"/>
    <lineage>
        <taxon>Bacteria</taxon>
        <taxon>Bacillati</taxon>
        <taxon>Bacillota</taxon>
        <taxon>Bacilli</taxon>
        <taxon>Bacillales</taxon>
        <taxon>Paenibacillaceae</taxon>
        <taxon>Brevibacillus</taxon>
    </lineage>
</organism>
<dbReference type="InterPro" id="IPR000600">
    <property type="entry name" value="ROK"/>
</dbReference>
<dbReference type="PROSITE" id="PS01125">
    <property type="entry name" value="ROK"/>
    <property type="match status" value="1"/>
</dbReference>
<dbReference type="Proteomes" id="UP000316882">
    <property type="component" value="Unassembled WGS sequence"/>
</dbReference>
<evidence type="ECO:0000256" key="1">
    <source>
        <dbReference type="ARBA" id="ARBA00006479"/>
    </source>
</evidence>
<reference evidence="2 3" key="1">
    <citation type="submission" date="2019-06" db="EMBL/GenBank/DDBJ databases">
        <title>Whole genome shotgun sequence of Brevibacillus parabrevis NBRC 12334.</title>
        <authorList>
            <person name="Hosoyama A."/>
            <person name="Uohara A."/>
            <person name="Ohji S."/>
            <person name="Ichikawa N."/>
        </authorList>
    </citation>
    <scope>NUCLEOTIDE SEQUENCE [LARGE SCALE GENOMIC DNA]</scope>
    <source>
        <strain evidence="2 3">NBRC 12334</strain>
    </source>
</reference>
<keyword evidence="2" id="KW-0418">Kinase</keyword>
<dbReference type="AlphaFoldDB" id="A0A4Y3PTD0"/>
<dbReference type="Gene3D" id="3.30.420.40">
    <property type="match status" value="2"/>
</dbReference>
<dbReference type="GeneID" id="87614342"/>
<dbReference type="RefSeq" id="WP_122963202.1">
    <property type="nucleotide sequence ID" value="NZ_BJMH01000014.1"/>
</dbReference>
<gene>
    <name evidence="2" type="ORF">BPA01_31710</name>
</gene>
<keyword evidence="3" id="KW-1185">Reference proteome</keyword>
<dbReference type="PANTHER" id="PTHR18964">
    <property type="entry name" value="ROK (REPRESSOR, ORF, KINASE) FAMILY"/>
    <property type="match status" value="1"/>
</dbReference>
<proteinExistence type="inferred from homology"/>
<dbReference type="PANTHER" id="PTHR18964:SF173">
    <property type="entry name" value="GLUCOKINASE"/>
    <property type="match status" value="1"/>
</dbReference>
<comment type="similarity">
    <text evidence="1">Belongs to the ROK (NagC/XylR) family.</text>
</comment>
<name>A0A4Y3PTD0_BREPA</name>
<dbReference type="InterPro" id="IPR049874">
    <property type="entry name" value="ROK_cs"/>
</dbReference>
<protein>
    <submittedName>
        <fullName evidence="2">Glucokinase</fullName>
    </submittedName>
</protein>
<dbReference type="CDD" id="cd24076">
    <property type="entry name" value="ASKHA_ATPase_ROK_BsXylR-like"/>
    <property type="match status" value="1"/>
</dbReference>
<comment type="caution">
    <text evidence="2">The sequence shown here is derived from an EMBL/GenBank/DDBJ whole genome shotgun (WGS) entry which is preliminary data.</text>
</comment>
<dbReference type="SUPFAM" id="SSF53067">
    <property type="entry name" value="Actin-like ATPase domain"/>
    <property type="match status" value="1"/>
</dbReference>